<keyword evidence="5" id="KW-1185">Reference proteome</keyword>
<dbReference type="AlphaFoldDB" id="A0AAV9XNF4"/>
<dbReference type="Gene3D" id="3.40.50.410">
    <property type="entry name" value="von Willebrand factor, type A domain"/>
    <property type="match status" value="1"/>
</dbReference>
<dbReference type="SUPFAM" id="SSF53300">
    <property type="entry name" value="vWA-like"/>
    <property type="match status" value="1"/>
</dbReference>
<dbReference type="EMBL" id="JAVHJO010000001">
    <property type="protein sequence ID" value="KAK6543481.1"/>
    <property type="molecule type" value="Genomic_DNA"/>
</dbReference>
<feature type="domain" description="VWFA" evidence="2">
    <location>
        <begin position="349"/>
        <end position="530"/>
    </location>
</feature>
<name>A0AAV9XNF4_9PEZI</name>
<dbReference type="SMART" id="SM00327">
    <property type="entry name" value="VWA"/>
    <property type="match status" value="1"/>
</dbReference>
<dbReference type="PROSITE" id="PS50234">
    <property type="entry name" value="VWFA"/>
    <property type="match status" value="1"/>
</dbReference>
<dbReference type="PANTHER" id="PTHR45737">
    <property type="entry name" value="VON WILLEBRAND FACTOR A DOMAIN-CONTAINING PROTEIN 5A"/>
    <property type="match status" value="1"/>
</dbReference>
<dbReference type="PANTHER" id="PTHR45737:SF6">
    <property type="entry name" value="VON WILLEBRAND FACTOR A DOMAIN-CONTAINING PROTEIN 5A"/>
    <property type="match status" value="1"/>
</dbReference>
<protein>
    <submittedName>
        <fullName evidence="4">Uncharacterized protein</fullName>
    </submittedName>
</protein>
<dbReference type="Pfam" id="PF08487">
    <property type="entry name" value="VIT"/>
    <property type="match status" value="1"/>
</dbReference>
<feature type="compositionally biased region" description="Low complexity" evidence="1">
    <location>
        <begin position="787"/>
        <end position="796"/>
    </location>
</feature>
<dbReference type="Proteomes" id="UP001365542">
    <property type="component" value="Unassembled WGS sequence"/>
</dbReference>
<feature type="region of interest" description="Disordered" evidence="1">
    <location>
        <begin position="732"/>
        <end position="804"/>
    </location>
</feature>
<evidence type="ECO:0000259" key="3">
    <source>
        <dbReference type="PROSITE" id="PS51468"/>
    </source>
</evidence>
<organism evidence="4 5">
    <name type="scientific">Orbilia ellipsospora</name>
    <dbReference type="NCBI Taxonomy" id="2528407"/>
    <lineage>
        <taxon>Eukaryota</taxon>
        <taxon>Fungi</taxon>
        <taxon>Dikarya</taxon>
        <taxon>Ascomycota</taxon>
        <taxon>Pezizomycotina</taxon>
        <taxon>Orbiliomycetes</taxon>
        <taxon>Orbiliales</taxon>
        <taxon>Orbiliaceae</taxon>
        <taxon>Orbilia</taxon>
    </lineage>
</organism>
<feature type="compositionally biased region" description="Basic and acidic residues" evidence="1">
    <location>
        <begin position="734"/>
        <end position="745"/>
    </location>
</feature>
<sequence>MSYTMDYRYVHGPVIQWDNREPMPPAHLRAGLSFKAAKIEQQKYVRYPHVNPVADSPRPVVRPNKESLPPLHASVKVQIIQDTAKVSVTHLFFNDSAKDVPEASYTFPLFQGCTVTDFVCRVGNDRVLKSMVKPKEEARAAFRDAVDRNESAALLEQNSPEIFTTTLGAIPANCRLKVDISFIILLGYRFQDGYGLTTFTLPIHIAPRFGAPPPGLQKAMQVSVGLKSLTMEIDVLAPEKIVAVNCETHATTVEIGVSGRNCQSWQEFVMLGERENPKSALVQLKESVTHLDRDFVLEIKTLPEASLEVPKACIETHTELENHRAVMLTIPPAYMLKSNGATSNTAGGEIVFVADRSGSMQDKMIALKSAMQFFLKGIPTDRKFNVWSFGSRHEYLWQESRSYSEANLQEALKYVSVCFRSNMGGTQLLPALKSVVTAKGQFNTLDIVTLTDGEVWDLDQTLGFVDDTRKKSEGRVRFFCLGIGAAVSHALVEGVAKLGGGYAEVIPLASQGGWESRVVAVLKAALEDHISFIDIEMEIESGQPIPSNEPPEKQKSGINYVASSQKMIQSPAKVYNLSPFLRNRVFMLFESLKPGSIGTRIKLKMNKPGEEPVTMLVPLESLKNQDTMLHKFAARAILGDLERGEIHDKLKPEGSVIDPWEEKNLITREGERLGCKWSLVSKWTSFFAEENLFQVTDDNRDNFMDAEGELVTIASEDDFDLLQPRGAQATGAVRLEELPGEPKSDSDEDINLGIETVMTSEARGDDSDDGSESNNTPVGGGSDESQRNSQSQANSSGDYHLGRW</sequence>
<comment type="caution">
    <text evidence="4">The sequence shown here is derived from an EMBL/GenBank/DDBJ whole genome shotgun (WGS) entry which is preliminary data.</text>
</comment>
<evidence type="ECO:0000313" key="5">
    <source>
        <dbReference type="Proteomes" id="UP001365542"/>
    </source>
</evidence>
<dbReference type="PROSITE" id="PS51468">
    <property type="entry name" value="VIT"/>
    <property type="match status" value="1"/>
</dbReference>
<dbReference type="Pfam" id="PF13768">
    <property type="entry name" value="VWA_3"/>
    <property type="match status" value="1"/>
</dbReference>
<reference evidence="4 5" key="1">
    <citation type="submission" date="2019-10" db="EMBL/GenBank/DDBJ databases">
        <authorList>
            <person name="Palmer J.M."/>
        </authorList>
    </citation>
    <scope>NUCLEOTIDE SEQUENCE [LARGE SCALE GENOMIC DNA]</scope>
    <source>
        <strain evidence="4 5">TWF694</strain>
    </source>
</reference>
<dbReference type="SMART" id="SM00609">
    <property type="entry name" value="VIT"/>
    <property type="match status" value="1"/>
</dbReference>
<accession>A0AAV9XNF4</accession>
<dbReference type="InterPro" id="IPR013694">
    <property type="entry name" value="VIT"/>
</dbReference>
<evidence type="ECO:0000313" key="4">
    <source>
        <dbReference type="EMBL" id="KAK6543481.1"/>
    </source>
</evidence>
<feature type="domain" description="VIT" evidence="3">
    <location>
        <begin position="54"/>
        <end position="184"/>
    </location>
</feature>
<dbReference type="InterPro" id="IPR036465">
    <property type="entry name" value="vWFA_dom_sf"/>
</dbReference>
<evidence type="ECO:0000259" key="2">
    <source>
        <dbReference type="PROSITE" id="PS50234"/>
    </source>
</evidence>
<proteinExistence type="predicted"/>
<dbReference type="InterPro" id="IPR002035">
    <property type="entry name" value="VWF_A"/>
</dbReference>
<gene>
    <name evidence="4" type="ORF">TWF694_000227</name>
</gene>
<evidence type="ECO:0000256" key="1">
    <source>
        <dbReference type="SAM" id="MobiDB-lite"/>
    </source>
</evidence>